<reference evidence="2 3" key="1">
    <citation type="submission" date="2019-10" db="EMBL/GenBank/DDBJ databases">
        <authorList>
            <person name="Palmer J.M."/>
        </authorList>
    </citation>
    <scope>NUCLEOTIDE SEQUENCE [LARGE SCALE GENOMIC DNA]</scope>
    <source>
        <strain evidence="2 3">TWF694</strain>
    </source>
</reference>
<protein>
    <submittedName>
        <fullName evidence="2">Uncharacterized protein</fullName>
    </submittedName>
</protein>
<dbReference type="AlphaFoldDB" id="A0AAV9WVK2"/>
<accession>A0AAV9WVK2</accession>
<dbReference type="Proteomes" id="UP001365542">
    <property type="component" value="Unassembled WGS sequence"/>
</dbReference>
<feature type="signal peptide" evidence="1">
    <location>
        <begin position="1"/>
        <end position="17"/>
    </location>
</feature>
<evidence type="ECO:0000313" key="2">
    <source>
        <dbReference type="EMBL" id="KAK6526480.1"/>
    </source>
</evidence>
<comment type="caution">
    <text evidence="2">The sequence shown here is derived from an EMBL/GenBank/DDBJ whole genome shotgun (WGS) entry which is preliminary data.</text>
</comment>
<proteinExistence type="predicted"/>
<keyword evidence="1" id="KW-0732">Signal</keyword>
<feature type="chain" id="PRO_5043407192" evidence="1">
    <location>
        <begin position="18"/>
        <end position="197"/>
    </location>
</feature>
<keyword evidence="3" id="KW-1185">Reference proteome</keyword>
<evidence type="ECO:0000256" key="1">
    <source>
        <dbReference type="SAM" id="SignalP"/>
    </source>
</evidence>
<dbReference type="EMBL" id="JAVHJO010000016">
    <property type="protein sequence ID" value="KAK6526480.1"/>
    <property type="molecule type" value="Genomic_DNA"/>
</dbReference>
<name>A0AAV9WVK2_9PEZI</name>
<organism evidence="2 3">
    <name type="scientific">Orbilia ellipsospora</name>
    <dbReference type="NCBI Taxonomy" id="2528407"/>
    <lineage>
        <taxon>Eukaryota</taxon>
        <taxon>Fungi</taxon>
        <taxon>Dikarya</taxon>
        <taxon>Ascomycota</taxon>
        <taxon>Pezizomycotina</taxon>
        <taxon>Orbiliomycetes</taxon>
        <taxon>Orbiliales</taxon>
        <taxon>Orbiliaceae</taxon>
        <taxon>Orbilia</taxon>
    </lineage>
</organism>
<sequence>MKITGIVLGLLATTAIATPLNIPRDSNIEASVLEARMPPKSGGQPQTNQIFPGVDPSKPLREKDGVFFRSNTDQAYRDDMAQRVLGNANFKKAVLEAAEVNKKYAAEPAGSRKISKKYIINTAPMHENENGDKRKHATFMEWIVPEKGKPFSNRSWHLLDNGRVNDFQNSQISSGLPSYMKSTPGHWNEGMWVKNTP</sequence>
<evidence type="ECO:0000313" key="3">
    <source>
        <dbReference type="Proteomes" id="UP001365542"/>
    </source>
</evidence>
<gene>
    <name evidence="2" type="ORF">TWF694_005066</name>
</gene>